<dbReference type="InterPro" id="IPR013528">
    <property type="entry name" value="HMG_CoA_synth_N"/>
</dbReference>
<dbReference type="CDD" id="cd00827">
    <property type="entry name" value="init_cond_enzymes"/>
    <property type="match status" value="1"/>
</dbReference>
<dbReference type="NCBIfam" id="TIGR01835">
    <property type="entry name" value="HMG-CoA-S_prok"/>
    <property type="match status" value="1"/>
</dbReference>
<evidence type="ECO:0000256" key="3">
    <source>
        <dbReference type="PIRSR" id="PIRSR611554-1"/>
    </source>
</evidence>
<protein>
    <submittedName>
        <fullName evidence="7">Hydroxymethylglutaryl-CoA synthase</fullName>
    </submittedName>
</protein>
<dbReference type="Proteomes" id="UP000254720">
    <property type="component" value="Unassembled WGS sequence"/>
</dbReference>
<feature type="domain" description="Hydroxymethylglutaryl-coenzyme A synthase N-terminal" evidence="5">
    <location>
        <begin position="3"/>
        <end position="165"/>
    </location>
</feature>
<dbReference type="Pfam" id="PF08540">
    <property type="entry name" value="HMG_CoA_synt_C"/>
    <property type="match status" value="1"/>
</dbReference>
<evidence type="ECO:0000256" key="1">
    <source>
        <dbReference type="ARBA" id="ARBA00007061"/>
    </source>
</evidence>
<dbReference type="InterPro" id="IPR011554">
    <property type="entry name" value="HMG_CoA_synthase_prok"/>
</dbReference>
<dbReference type="SUPFAM" id="SSF53901">
    <property type="entry name" value="Thiolase-like"/>
    <property type="match status" value="2"/>
</dbReference>
<feature type="binding site" evidence="4">
    <location>
        <position position="144"/>
    </location>
    <ligand>
        <name>(3S)-3-hydroxy-3-methylglutaryl-CoA</name>
        <dbReference type="ChEBI" id="CHEBI:43074"/>
    </ligand>
</feature>
<dbReference type="AlphaFoldDB" id="A0A370GTD2"/>
<dbReference type="InterPro" id="IPR013746">
    <property type="entry name" value="HMG_CoA_synt_C_dom"/>
</dbReference>
<comment type="similarity">
    <text evidence="1">Belongs to the thiolase-like superfamily. HMG-CoA synthase family.</text>
</comment>
<dbReference type="GO" id="GO:0006084">
    <property type="term" value="P:acetyl-CoA metabolic process"/>
    <property type="evidence" value="ECO:0007669"/>
    <property type="project" value="InterPro"/>
</dbReference>
<name>A0A370GTD2_9COXI</name>
<sequence>MVKVGIDTLAIYTSRYVLDLTTLAKARGVELTKYQSGLGQQMMSVPPPGEDIVTMAANAASEALDGVDINEIEMLLFATESGMDQSKAAGIYVHHLLGLPSRCRVVELKQACYAGTAALQLALPFLHENPDKKILVIASDIARYGLGAVAESSQGAGAVAMVLSANPRVLAFEPEYGVVTEDVMDFWRPNYLHEALVDGKYSSRLYLGMLEKSWKQYQSLSGRGFLDHAYYCYHTPVPRLVEKAHQHLLKQTGFEHLPEEVTVKQFNDSLEYGRKIGNSYTASLYIGLTALLDLVKEDLAGKRIGFYSYGSGCVAEYFSGVIESGYRRALHTRYHADLLATRSLLTYEDYEAFYTFHYVEDGSDQAIPVYDTGRFRLARLHKHKRIYEKVDPAAEVLLAAGDYVK</sequence>
<comment type="caution">
    <text evidence="7">The sequence shown here is derived from an EMBL/GenBank/DDBJ whole genome shotgun (WGS) entry which is preliminary data.</text>
</comment>
<evidence type="ECO:0000259" key="6">
    <source>
        <dbReference type="Pfam" id="PF08540"/>
    </source>
</evidence>
<feature type="active site" description="Proton donor/acceptor" evidence="3">
    <location>
        <position position="80"/>
    </location>
</feature>
<dbReference type="OrthoDB" id="9769523at2"/>
<proteinExistence type="inferred from homology"/>
<gene>
    <name evidence="7" type="ORF">C8D86_10762</name>
</gene>
<evidence type="ECO:0000256" key="2">
    <source>
        <dbReference type="ARBA" id="ARBA00022679"/>
    </source>
</evidence>
<evidence type="ECO:0000259" key="5">
    <source>
        <dbReference type="Pfam" id="PF01154"/>
    </source>
</evidence>
<keyword evidence="2" id="KW-0808">Transferase</keyword>
<reference evidence="7 8" key="1">
    <citation type="submission" date="2018-07" db="EMBL/GenBank/DDBJ databases">
        <title>Genomic Encyclopedia of Type Strains, Phase IV (KMG-IV): sequencing the most valuable type-strain genomes for metagenomic binning, comparative biology and taxonomic classification.</title>
        <authorList>
            <person name="Goeker M."/>
        </authorList>
    </citation>
    <scope>NUCLEOTIDE SEQUENCE [LARGE SCALE GENOMIC DNA]</scope>
    <source>
        <strain evidence="7 8">DSM 16500</strain>
    </source>
</reference>
<dbReference type="InterPro" id="IPR016039">
    <property type="entry name" value="Thiolase-like"/>
</dbReference>
<organism evidence="7 8">
    <name type="scientific">Aquicella lusitana</name>
    <dbReference type="NCBI Taxonomy" id="254246"/>
    <lineage>
        <taxon>Bacteria</taxon>
        <taxon>Pseudomonadati</taxon>
        <taxon>Pseudomonadota</taxon>
        <taxon>Gammaproteobacteria</taxon>
        <taxon>Legionellales</taxon>
        <taxon>Coxiellaceae</taxon>
        <taxon>Aquicella</taxon>
    </lineage>
</organism>
<dbReference type="RefSeq" id="WP_114834049.1">
    <property type="nucleotide sequence ID" value="NZ_LR699114.1"/>
</dbReference>
<dbReference type="Pfam" id="PF01154">
    <property type="entry name" value="HMG_CoA_synt_N"/>
    <property type="match status" value="1"/>
</dbReference>
<feature type="binding site" evidence="4">
    <location>
        <position position="278"/>
    </location>
    <ligand>
        <name>(3S)-3-hydroxy-3-methylglutaryl-CoA</name>
        <dbReference type="ChEBI" id="CHEBI:43074"/>
    </ligand>
</feature>
<feature type="binding site" evidence="4">
    <location>
        <position position="243"/>
    </location>
    <ligand>
        <name>(3S)-3-hydroxy-3-methylglutaryl-CoA</name>
        <dbReference type="ChEBI" id="CHEBI:43074"/>
    </ligand>
</feature>
<evidence type="ECO:0000313" key="7">
    <source>
        <dbReference type="EMBL" id="RDI45183.1"/>
    </source>
</evidence>
<dbReference type="Gene3D" id="3.40.47.10">
    <property type="match status" value="2"/>
</dbReference>
<dbReference type="GO" id="GO:0004421">
    <property type="term" value="F:hydroxymethylglutaryl-CoA synthase activity"/>
    <property type="evidence" value="ECO:0007669"/>
    <property type="project" value="InterPro"/>
</dbReference>
<dbReference type="EMBL" id="QQAX01000007">
    <property type="protein sequence ID" value="RDI45183.1"/>
    <property type="molecule type" value="Genomic_DNA"/>
</dbReference>
<feature type="active site" description="Proton donor/acceptor" evidence="3">
    <location>
        <position position="234"/>
    </location>
</feature>
<evidence type="ECO:0000256" key="4">
    <source>
        <dbReference type="PIRSR" id="PIRSR611554-2"/>
    </source>
</evidence>
<dbReference type="PANTHER" id="PTHR43323:SF2">
    <property type="entry name" value="HYDROXYMETHYLGLUTARYL-COA SYNTHASE"/>
    <property type="match status" value="1"/>
</dbReference>
<keyword evidence="8" id="KW-1185">Reference proteome</keyword>
<feature type="domain" description="Hydroxymethylglutaryl-coenzyme A synthase C-terminal" evidence="6">
    <location>
        <begin position="256"/>
        <end position="351"/>
    </location>
</feature>
<accession>A0A370GTD2</accession>
<evidence type="ECO:0000313" key="8">
    <source>
        <dbReference type="Proteomes" id="UP000254720"/>
    </source>
</evidence>
<feature type="active site" description="Acyl-thioester intermediate" evidence="3">
    <location>
        <position position="112"/>
    </location>
</feature>
<dbReference type="PANTHER" id="PTHR43323">
    <property type="entry name" value="3-HYDROXY-3-METHYLGLUTARYL COENZYME A SYNTHASE"/>
    <property type="match status" value="1"/>
</dbReference>